<proteinExistence type="predicted"/>
<organism evidence="2 3">
    <name type="scientific">Flavobacterium azooxidireducens</name>
    <dbReference type="NCBI Taxonomy" id="1871076"/>
    <lineage>
        <taxon>Bacteria</taxon>
        <taxon>Pseudomonadati</taxon>
        <taxon>Bacteroidota</taxon>
        <taxon>Flavobacteriia</taxon>
        <taxon>Flavobacteriales</taxon>
        <taxon>Flavobacteriaceae</taxon>
        <taxon>Flavobacterium</taxon>
    </lineage>
</organism>
<dbReference type="Proteomes" id="UP000830583">
    <property type="component" value="Chromosome"/>
</dbReference>
<dbReference type="InterPro" id="IPR012433">
    <property type="entry name" value="Imm11"/>
</dbReference>
<dbReference type="Pfam" id="PF07791">
    <property type="entry name" value="Imm11"/>
    <property type="match status" value="1"/>
</dbReference>
<evidence type="ECO:0000259" key="1">
    <source>
        <dbReference type="Pfam" id="PF07791"/>
    </source>
</evidence>
<dbReference type="EMBL" id="CP096205">
    <property type="protein sequence ID" value="UPQ80067.1"/>
    <property type="molecule type" value="Genomic_DNA"/>
</dbReference>
<gene>
    <name evidence="2" type="ORF">M0M57_04345</name>
</gene>
<dbReference type="RefSeq" id="WP_248435719.1">
    <property type="nucleotide sequence ID" value="NZ_CP096205.1"/>
</dbReference>
<evidence type="ECO:0000313" key="3">
    <source>
        <dbReference type="Proteomes" id="UP000830583"/>
    </source>
</evidence>
<reference evidence="2" key="1">
    <citation type="submission" date="2022-04" db="EMBL/GenBank/DDBJ databases">
        <title>Consumption of N2O by Flavobacterium azooxidireducens sp. nov. isolated from Decomposing Leaf Litter of Phragmites australis (Cav.).</title>
        <authorList>
            <person name="Behrendt U."/>
            <person name="Spanner T."/>
            <person name="Augustin J."/>
            <person name="Horn M.A."/>
            <person name="Kolb S."/>
            <person name="Ulrich A."/>
        </authorList>
    </citation>
    <scope>NUCLEOTIDE SEQUENCE</scope>
    <source>
        <strain evidence="2">IGB 4-14</strain>
    </source>
</reference>
<evidence type="ECO:0000313" key="2">
    <source>
        <dbReference type="EMBL" id="UPQ80067.1"/>
    </source>
</evidence>
<protein>
    <recommendedName>
        <fullName evidence="1">Immunity MXAN-0049 protein domain-containing protein</fullName>
    </recommendedName>
</protein>
<keyword evidence="3" id="KW-1185">Reference proteome</keyword>
<sequence length="248" mass="29308">MKHYKLNFTLSTKVRGNSDYVKKNHIKIPNEKMFWEEPKFIGSIRNEKIDFQPYLLDIELFPNSNVNDLIMDGGPISTKLIISGKLKSIIEEYRKSGMQFFNINILKKNEVFSDYWILNMYEFNQEFIDFSKCKIIYQEKEADFEVSYLINEKVVFISNQDEFYALIKKARIKDEIIWIEKLELNNVNEDFFILKYVNGGVGYFVSETLKQEIEDAGCTGIEFQPVELSYNEWTAPGGEREQVYGQYF</sequence>
<name>A0ABY4KGY2_9FLAO</name>
<accession>A0ABY4KGY2</accession>
<feature type="domain" description="Immunity MXAN-0049 protein" evidence="1">
    <location>
        <begin position="39"/>
        <end position="162"/>
    </location>
</feature>